<keyword evidence="4" id="KW-1185">Reference proteome</keyword>
<dbReference type="Proteomes" id="UP000070133">
    <property type="component" value="Unassembled WGS sequence"/>
</dbReference>
<name>A0A139HXQ0_9PEZI</name>
<sequence>MPRLAWFLVLATGTLVHANTREGSNNPPCRFAPLYTEEDIVRDPSQFVRDVLFWDGQFVRPDIGYNHANGMSYDGTLLNQATGVAPAYGSGRHNFSAASKESLHVMLLAQVLAGSKGAARVVSPESQKTAQRKAYEIMNQKLGTYLAFNETFPGFGGLLPWYNNTYAHLSPTNDWVDRLPALDNGELLWAVYAAVEALSVSHDYQYRRLGARWQEWLDYTKTTAAKLFYHGNGRVCAVITLNQTLSPHNPAQNYTCEGDDLLDDPYEGELFTWWLYFFSNDLSSSDRDALWLKKRAKLQATTYQDANIGPITVQKGYWFSSHEQWKVLEMPYSDIPLINQLFTNAEIARTCNSALLKIPGMYASVNNITDDASAEILGYISNAGIPSISFLPDQELDVITPYATFPTFLVDETVGIVWYWAMLLGKKMQNPYGSTESERVDGKAVSSFVSWDSKITTIVALLGGVRDLVREKMRRDGVYDEFLSRIGDEYARVFTDVKSGDGKLCLPTARVRNAGLKDYTSCD</sequence>
<comment type="caution">
    <text evidence="3">The sequence shown here is derived from an EMBL/GenBank/DDBJ whole genome shotgun (WGS) entry which is preliminary data.</text>
</comment>
<evidence type="ECO:0000313" key="4">
    <source>
        <dbReference type="Proteomes" id="UP000070133"/>
    </source>
</evidence>
<dbReference type="OrthoDB" id="9981847at2759"/>
<dbReference type="CDD" id="cd24165">
    <property type="entry name" value="TfSGL-like"/>
    <property type="match status" value="1"/>
</dbReference>
<keyword evidence="1" id="KW-0732">Signal</keyword>
<protein>
    <recommendedName>
        <fullName evidence="2">Endo-beta-1,2-glucanase SGL domain-containing protein</fullName>
    </recommendedName>
</protein>
<dbReference type="EMBL" id="LFZN01000003">
    <property type="protein sequence ID" value="KXT07217.1"/>
    <property type="molecule type" value="Genomic_DNA"/>
</dbReference>
<dbReference type="AlphaFoldDB" id="A0A139HXQ0"/>
<evidence type="ECO:0000256" key="1">
    <source>
        <dbReference type="SAM" id="SignalP"/>
    </source>
</evidence>
<dbReference type="InterPro" id="IPR058773">
    <property type="entry name" value="SGL_GH162"/>
</dbReference>
<evidence type="ECO:0000313" key="3">
    <source>
        <dbReference type="EMBL" id="KXT07217.1"/>
    </source>
</evidence>
<organism evidence="3 4">
    <name type="scientific">Pseudocercospora eumusae</name>
    <dbReference type="NCBI Taxonomy" id="321146"/>
    <lineage>
        <taxon>Eukaryota</taxon>
        <taxon>Fungi</taxon>
        <taxon>Dikarya</taxon>
        <taxon>Ascomycota</taxon>
        <taxon>Pezizomycotina</taxon>
        <taxon>Dothideomycetes</taxon>
        <taxon>Dothideomycetidae</taxon>
        <taxon>Mycosphaerellales</taxon>
        <taxon>Mycosphaerellaceae</taxon>
        <taxon>Pseudocercospora</taxon>
    </lineage>
</organism>
<accession>A0A139HXQ0</accession>
<feature type="signal peptide" evidence="1">
    <location>
        <begin position="1"/>
        <end position="18"/>
    </location>
</feature>
<evidence type="ECO:0000259" key="2">
    <source>
        <dbReference type="Pfam" id="PF26157"/>
    </source>
</evidence>
<feature type="domain" description="Endo-beta-1,2-glucanase SGL" evidence="2">
    <location>
        <begin position="71"/>
        <end position="522"/>
    </location>
</feature>
<proteinExistence type="predicted"/>
<gene>
    <name evidence="3" type="ORF">AC578_2453</name>
</gene>
<reference evidence="3 4" key="1">
    <citation type="submission" date="2015-07" db="EMBL/GenBank/DDBJ databases">
        <title>Comparative genomics of the Sigatoka disease complex on banana suggests a link between parallel evolutionary changes in Pseudocercospora fijiensis and Pseudocercospora eumusae and increased virulence on the banana host.</title>
        <authorList>
            <person name="Chang T.-C."/>
            <person name="Salvucci A."/>
            <person name="Crous P.W."/>
            <person name="Stergiopoulos I."/>
        </authorList>
    </citation>
    <scope>NUCLEOTIDE SEQUENCE [LARGE SCALE GENOMIC DNA]</scope>
    <source>
        <strain evidence="3 4">CBS 114824</strain>
    </source>
</reference>
<dbReference type="Pfam" id="PF26157">
    <property type="entry name" value="SGL_GH162"/>
    <property type="match status" value="1"/>
</dbReference>
<feature type="chain" id="PRO_5007807048" description="Endo-beta-1,2-glucanase SGL domain-containing protein" evidence="1">
    <location>
        <begin position="19"/>
        <end position="523"/>
    </location>
</feature>